<name>A0AAV5HSE3_9ROSI</name>
<accession>A0AAV5HSE3</accession>
<dbReference type="GO" id="GO:0061458">
    <property type="term" value="P:reproductive system development"/>
    <property type="evidence" value="ECO:0007669"/>
    <property type="project" value="TreeGrafter"/>
</dbReference>
<proteinExistence type="predicted"/>
<evidence type="ECO:0000313" key="2">
    <source>
        <dbReference type="Proteomes" id="UP001054252"/>
    </source>
</evidence>
<gene>
    <name evidence="1" type="ORF">SLEP1_g2266</name>
</gene>
<dbReference type="AlphaFoldDB" id="A0AAV5HSE3"/>
<sequence>MEGYHDGSWEYELIGSQEIKKHAEGASGAIADIKYLRSKITAGKT</sequence>
<reference evidence="1 2" key="1">
    <citation type="journal article" date="2021" name="Commun. Biol.">
        <title>The genome of Shorea leprosula (Dipterocarpaceae) highlights the ecological relevance of drought in aseasonal tropical rainforests.</title>
        <authorList>
            <person name="Ng K.K.S."/>
            <person name="Kobayashi M.J."/>
            <person name="Fawcett J.A."/>
            <person name="Hatakeyama M."/>
            <person name="Paape T."/>
            <person name="Ng C.H."/>
            <person name="Ang C.C."/>
            <person name="Tnah L.H."/>
            <person name="Lee C.T."/>
            <person name="Nishiyama T."/>
            <person name="Sese J."/>
            <person name="O'Brien M.J."/>
            <person name="Copetti D."/>
            <person name="Mohd Noor M.I."/>
            <person name="Ong R.C."/>
            <person name="Putra M."/>
            <person name="Sireger I.Z."/>
            <person name="Indrioko S."/>
            <person name="Kosugi Y."/>
            <person name="Izuno A."/>
            <person name="Isagi Y."/>
            <person name="Lee S.L."/>
            <person name="Shimizu K.K."/>
        </authorList>
    </citation>
    <scope>NUCLEOTIDE SEQUENCE [LARGE SCALE GENOMIC DNA]</scope>
    <source>
        <strain evidence="1">214</strain>
    </source>
</reference>
<dbReference type="GO" id="GO:0005634">
    <property type="term" value="C:nucleus"/>
    <property type="evidence" value="ECO:0007669"/>
    <property type="project" value="TreeGrafter"/>
</dbReference>
<dbReference type="PANTHER" id="PTHR47149:SF1">
    <property type="entry name" value="F-BOX PROTEIN RMF"/>
    <property type="match status" value="1"/>
</dbReference>
<dbReference type="PANTHER" id="PTHR47149">
    <property type="entry name" value="F-BOX PROTEIN RMF"/>
    <property type="match status" value="1"/>
</dbReference>
<organism evidence="1 2">
    <name type="scientific">Rubroshorea leprosula</name>
    <dbReference type="NCBI Taxonomy" id="152421"/>
    <lineage>
        <taxon>Eukaryota</taxon>
        <taxon>Viridiplantae</taxon>
        <taxon>Streptophyta</taxon>
        <taxon>Embryophyta</taxon>
        <taxon>Tracheophyta</taxon>
        <taxon>Spermatophyta</taxon>
        <taxon>Magnoliopsida</taxon>
        <taxon>eudicotyledons</taxon>
        <taxon>Gunneridae</taxon>
        <taxon>Pentapetalae</taxon>
        <taxon>rosids</taxon>
        <taxon>malvids</taxon>
        <taxon>Malvales</taxon>
        <taxon>Dipterocarpaceae</taxon>
        <taxon>Rubroshorea</taxon>
    </lineage>
</organism>
<protein>
    <submittedName>
        <fullName evidence="1">Uncharacterized protein</fullName>
    </submittedName>
</protein>
<keyword evidence="2" id="KW-1185">Reference proteome</keyword>
<comment type="caution">
    <text evidence="1">The sequence shown here is derived from an EMBL/GenBank/DDBJ whole genome shotgun (WGS) entry which is preliminary data.</text>
</comment>
<dbReference type="Proteomes" id="UP001054252">
    <property type="component" value="Unassembled WGS sequence"/>
</dbReference>
<dbReference type="EMBL" id="BPVZ01000002">
    <property type="protein sequence ID" value="GKU87940.1"/>
    <property type="molecule type" value="Genomic_DNA"/>
</dbReference>
<evidence type="ECO:0000313" key="1">
    <source>
        <dbReference type="EMBL" id="GKU87940.1"/>
    </source>
</evidence>